<name>A0ABS6RWH6_9BACT</name>
<evidence type="ECO:0000313" key="1">
    <source>
        <dbReference type="EMBL" id="MBV6340980.1"/>
    </source>
</evidence>
<comment type="caution">
    <text evidence="1">The sequence shown here is derived from an EMBL/GenBank/DDBJ whole genome shotgun (WGS) entry which is preliminary data.</text>
</comment>
<dbReference type="EMBL" id="JABXWD010000062">
    <property type="protein sequence ID" value="MBV6340980.1"/>
    <property type="molecule type" value="Genomic_DNA"/>
</dbReference>
<organism evidence="1 2">
    <name type="scientific">Candidatus Magnetobacterium casense</name>
    <dbReference type="NCBI Taxonomy" id="1455061"/>
    <lineage>
        <taxon>Bacteria</taxon>
        <taxon>Pseudomonadati</taxon>
        <taxon>Nitrospirota</taxon>
        <taxon>Thermodesulfovibrionia</taxon>
        <taxon>Thermodesulfovibrionales</taxon>
        <taxon>Candidatus Magnetobacteriaceae</taxon>
        <taxon>Candidatus Magnetobacterium</taxon>
    </lineage>
</organism>
<reference evidence="1 2" key="1">
    <citation type="journal article" date="2020" name="J Geophys Res Biogeosci">
        <title>Magnetotaxis as an Adaptation to Enable Bacterial Shuttling of Microbial Sulfur and Sulfur Cycling Across Aquatic Oxic#Anoxic Interfaces.</title>
        <authorList>
            <person name="Li J."/>
            <person name="Liu P."/>
            <person name="Wang J."/>
            <person name="Roberts A.P."/>
            <person name="Pan Y."/>
        </authorList>
    </citation>
    <scope>NUCLEOTIDE SEQUENCE [LARGE SCALE GENOMIC DNA]</scope>
    <source>
        <strain evidence="1 2">MYR-1_YQ</strain>
    </source>
</reference>
<dbReference type="Proteomes" id="UP001196980">
    <property type="component" value="Unassembled WGS sequence"/>
</dbReference>
<gene>
    <name evidence="1" type="ORF">HWQ67_05235</name>
</gene>
<protein>
    <submittedName>
        <fullName evidence="1">Uncharacterized protein</fullName>
    </submittedName>
</protein>
<evidence type="ECO:0000313" key="2">
    <source>
        <dbReference type="Proteomes" id="UP001196980"/>
    </source>
</evidence>
<accession>A0ABS6RWH6</accession>
<dbReference type="RefSeq" id="WP_218251594.1">
    <property type="nucleotide sequence ID" value="NZ_JABXWD010000062.1"/>
</dbReference>
<dbReference type="Pfam" id="PF10934">
    <property type="entry name" value="Sheath_initiator"/>
    <property type="match status" value="1"/>
</dbReference>
<proteinExistence type="predicted"/>
<dbReference type="InterPro" id="IPR020288">
    <property type="entry name" value="Sheath_initiator"/>
</dbReference>
<sequence>MKDVRITRTSNGVYDIVLENGKFKWAEDGTEAAQHALIRLMIFKGEWYLDSDDTMGTAWYQTIFDMSKGRAEKELEIKKRILGTTGIRKIQTFTWEQTAHSVSIEGIVETDWGSVDISQEIEPL</sequence>
<keyword evidence="2" id="KW-1185">Reference proteome</keyword>